<keyword evidence="5" id="KW-0732">Signal</keyword>
<dbReference type="Proteomes" id="UP000078561">
    <property type="component" value="Unassembled WGS sequence"/>
</dbReference>
<dbReference type="PANTHER" id="PTHR46093">
    <property type="entry name" value="ACYL-COA-BINDING DOMAIN-CONTAINING PROTEIN 5"/>
    <property type="match status" value="1"/>
</dbReference>
<feature type="signal peptide" evidence="5">
    <location>
        <begin position="1"/>
        <end position="20"/>
    </location>
</feature>
<keyword evidence="4" id="KW-0472">Membrane</keyword>
<feature type="transmembrane region" description="Helical" evidence="4">
    <location>
        <begin position="692"/>
        <end position="714"/>
    </location>
</feature>
<dbReference type="EMBL" id="LT554731">
    <property type="protein sequence ID" value="SAM07283.1"/>
    <property type="molecule type" value="Genomic_DNA"/>
</dbReference>
<protein>
    <recommendedName>
        <fullName evidence="8">Galactose oxidase</fullName>
    </recommendedName>
</protein>
<feature type="compositionally biased region" description="Polar residues" evidence="3">
    <location>
        <begin position="836"/>
        <end position="851"/>
    </location>
</feature>
<reference evidence="6" key="1">
    <citation type="submission" date="2016-04" db="EMBL/GenBank/DDBJ databases">
        <authorList>
            <person name="Evans L.H."/>
            <person name="Alamgir A."/>
            <person name="Owens N."/>
            <person name="Weber N.D."/>
            <person name="Virtaneva K."/>
            <person name="Barbian K."/>
            <person name="Babar A."/>
            <person name="Rosenke K."/>
        </authorList>
    </citation>
    <scope>NUCLEOTIDE SEQUENCE [LARGE SCALE GENOMIC DNA]</scope>
    <source>
        <strain evidence="6">CBS 101.48</strain>
    </source>
</reference>
<keyword evidence="2" id="KW-0677">Repeat</keyword>
<evidence type="ECO:0000256" key="1">
    <source>
        <dbReference type="ARBA" id="ARBA00022441"/>
    </source>
</evidence>
<dbReference type="Gene3D" id="2.120.10.80">
    <property type="entry name" value="Kelch-type beta propeller"/>
    <property type="match status" value="2"/>
</dbReference>
<gene>
    <name evidence="6" type="primary">ABSGL_12922.1 scaffold 13518</name>
</gene>
<keyword evidence="4" id="KW-0812">Transmembrane</keyword>
<dbReference type="PANTHER" id="PTHR46093:SF18">
    <property type="entry name" value="FIBRONECTIN TYPE-III DOMAIN-CONTAINING PROTEIN"/>
    <property type="match status" value="1"/>
</dbReference>
<sequence>MTPLFTWLLVLVAAVSTVQAYFYVPNFMSTLPFGGGMATAQRNNSMILFGGETDSTAYANTLYQLTQSDTGFTWKSLPQNNAAQGAVYAQAIVSQDQSSLMVIGGQGNFTAQAPSNTTNSTSPATSSNSTALPLQLQLYNFASASWSTFSPPANTAIPNNRKLFSATYSSSTNKVYIYGGATDEQNVFNDLWVMDGKTSAFTQLKPYYARYGHTGSMTSDGKLVIIGGSISTGGQSSLASMNQLTVYDTSSNSWSIVQTTGDVPTPRSDHSAVIGDSDSSPRTKEFTRSVAILDTKTWTWTVPALQGIPPSSRSYASAAILDGKHVTYAFGSALNVQYNDINVLDVSSNSWLQSFGNEDTSSSSGLSTGVIVGVTIACVVLLVIILFLVWKFQAYIRFIVSRIHADIWKPRSGEPIWAETFRIVFQIFFLFLFTMFLVFVIKQVIDSPNVTQRIETAAAQVDSPDVRFCFDGYNVNTANPNDPNNPGIACQTDVGYSCNNFVKPLDMKVFSPIFTDHLGNVQCYLFRAPNSFQLTSTSGKNNGSRLIFTMYGDQSITTGRVHISVYPKAMDPNAFVYGINDDTPVLLDQADILSWQNDERNDVAATNIYSVEPFTYSALSYEISDHRYLQNAGWNYVGFLPIANNTAEISSDFRQEAPNPTYTTNHADLGVIAVSPAAFTDIIDREVKMYTLLNALGFVGGIFGLLIAVQAWLFGFRPRSPWGVVHRWSMGDMKRSLLRGLQTKFKTTDDAGIPLVHPVHKRFSVNDINSLGYESETQRISRVEERMQVMELLFKAYYVDDEVFRSLDNANKSAPPGYDQSHNTPLFPPSEKMGIATSTGAKQPSQGQQHASRGRFSHMFNHRNSAASVNSVNSNSTSHHQLDESTDNILQRKS</sequence>
<evidence type="ECO:0000313" key="6">
    <source>
        <dbReference type="EMBL" id="SAM07283.1"/>
    </source>
</evidence>
<feature type="transmembrane region" description="Helical" evidence="4">
    <location>
        <begin position="421"/>
        <end position="441"/>
    </location>
</feature>
<dbReference type="OrthoDB" id="432528at2759"/>
<keyword evidence="4" id="KW-1133">Transmembrane helix</keyword>
<dbReference type="STRING" id="4829.A0A163KD63"/>
<organism evidence="6">
    <name type="scientific">Absidia glauca</name>
    <name type="common">Pin mould</name>
    <dbReference type="NCBI Taxonomy" id="4829"/>
    <lineage>
        <taxon>Eukaryota</taxon>
        <taxon>Fungi</taxon>
        <taxon>Fungi incertae sedis</taxon>
        <taxon>Mucoromycota</taxon>
        <taxon>Mucoromycotina</taxon>
        <taxon>Mucoromycetes</taxon>
        <taxon>Mucorales</taxon>
        <taxon>Cunninghamellaceae</taxon>
        <taxon>Absidia</taxon>
    </lineage>
</organism>
<feature type="region of interest" description="Disordered" evidence="3">
    <location>
        <begin position="260"/>
        <end position="281"/>
    </location>
</feature>
<evidence type="ECO:0000256" key="5">
    <source>
        <dbReference type="SAM" id="SignalP"/>
    </source>
</evidence>
<feature type="chain" id="PRO_5007843643" description="Galactose oxidase" evidence="5">
    <location>
        <begin position="21"/>
        <end position="894"/>
    </location>
</feature>
<feature type="compositionally biased region" description="Low complexity" evidence="3">
    <location>
        <begin position="864"/>
        <end position="876"/>
    </location>
</feature>
<accession>A0A163KD63</accession>
<keyword evidence="1" id="KW-0880">Kelch repeat</keyword>
<evidence type="ECO:0000256" key="4">
    <source>
        <dbReference type="SAM" id="Phobius"/>
    </source>
</evidence>
<evidence type="ECO:0000256" key="3">
    <source>
        <dbReference type="SAM" id="MobiDB-lite"/>
    </source>
</evidence>
<dbReference type="InterPro" id="IPR015915">
    <property type="entry name" value="Kelch-typ_b-propeller"/>
</dbReference>
<dbReference type="InParanoid" id="A0A163KD63"/>
<dbReference type="AlphaFoldDB" id="A0A163KD63"/>
<evidence type="ECO:0000256" key="2">
    <source>
        <dbReference type="ARBA" id="ARBA00022737"/>
    </source>
</evidence>
<feature type="region of interest" description="Disordered" evidence="3">
    <location>
        <begin position="813"/>
        <end position="894"/>
    </location>
</feature>
<proteinExistence type="predicted"/>
<feature type="transmembrane region" description="Helical" evidence="4">
    <location>
        <begin position="370"/>
        <end position="390"/>
    </location>
</feature>
<dbReference type="SUPFAM" id="SSF117281">
    <property type="entry name" value="Kelch motif"/>
    <property type="match status" value="1"/>
</dbReference>
<evidence type="ECO:0008006" key="8">
    <source>
        <dbReference type="Google" id="ProtNLM"/>
    </source>
</evidence>
<evidence type="ECO:0000313" key="7">
    <source>
        <dbReference type="Proteomes" id="UP000078561"/>
    </source>
</evidence>
<name>A0A163KD63_ABSGL</name>
<keyword evidence="7" id="KW-1185">Reference proteome</keyword>
<dbReference type="Pfam" id="PF24681">
    <property type="entry name" value="Kelch_KLHDC2_KLHL20_DRC7"/>
    <property type="match status" value="1"/>
</dbReference>